<dbReference type="InterPro" id="IPR001310">
    <property type="entry name" value="Histidine_triad_HIT"/>
</dbReference>
<accession>A0A7W6VCX8</accession>
<dbReference type="Gene3D" id="3.30.428.10">
    <property type="entry name" value="HIT-like"/>
    <property type="match status" value="1"/>
</dbReference>
<evidence type="ECO:0000259" key="2">
    <source>
        <dbReference type="PROSITE" id="PS51084"/>
    </source>
</evidence>
<dbReference type="Proteomes" id="UP000557344">
    <property type="component" value="Unassembled WGS sequence"/>
</dbReference>
<dbReference type="AlphaFoldDB" id="A0A7W6VCX8"/>
<evidence type="ECO:0000313" key="3">
    <source>
        <dbReference type="EMBL" id="MBB4481896.1"/>
    </source>
</evidence>
<comment type="caution">
    <text evidence="3">The sequence shown here is derived from an EMBL/GenBank/DDBJ whole genome shotgun (WGS) entry which is preliminary data.</text>
</comment>
<name>A0A7W6VCX8_RHIET</name>
<proteinExistence type="predicted"/>
<organism evidence="3 6">
    <name type="scientific">Rhizobium etli</name>
    <dbReference type="NCBI Taxonomy" id="29449"/>
    <lineage>
        <taxon>Bacteria</taxon>
        <taxon>Pseudomonadati</taxon>
        <taxon>Pseudomonadota</taxon>
        <taxon>Alphaproteobacteria</taxon>
        <taxon>Hyphomicrobiales</taxon>
        <taxon>Rhizobiaceae</taxon>
        <taxon>Rhizobium/Agrobacterium group</taxon>
        <taxon>Rhizobium</taxon>
    </lineage>
</organism>
<dbReference type="InterPro" id="IPR036265">
    <property type="entry name" value="HIT-like_sf"/>
</dbReference>
<protein>
    <recommendedName>
        <fullName evidence="2">HIT domain-containing protein</fullName>
    </recommendedName>
</protein>
<dbReference type="EMBL" id="JACIID010000010">
    <property type="protein sequence ID" value="MBB4537725.1"/>
    <property type="molecule type" value="Genomic_DNA"/>
</dbReference>
<dbReference type="PANTHER" id="PTHR46648:SF1">
    <property type="entry name" value="ADENOSINE 5'-MONOPHOSPHORAMIDASE HNT1"/>
    <property type="match status" value="1"/>
</dbReference>
<evidence type="ECO:0000313" key="5">
    <source>
        <dbReference type="Proteomes" id="UP000523431"/>
    </source>
</evidence>
<evidence type="ECO:0000313" key="6">
    <source>
        <dbReference type="Proteomes" id="UP000557344"/>
    </source>
</evidence>
<dbReference type="Pfam" id="PF01230">
    <property type="entry name" value="HIT"/>
    <property type="match status" value="1"/>
</dbReference>
<dbReference type="EMBL" id="JACIHU010000010">
    <property type="protein sequence ID" value="MBB4481896.1"/>
    <property type="molecule type" value="Genomic_DNA"/>
</dbReference>
<sequence>MNDRHPFDLETYLRDIAIGPCFICGLVKGDPAFFHHRIFEDEETIIFLSKYPTLPGYCLVCPREHREDLARDMSTDEYLRLQEKVHVLSRALKSVFNAERITFFHSAASRLTAICIFTSFPCRRACLLRSSNTTR</sequence>
<feature type="domain" description="HIT" evidence="2">
    <location>
        <begin position="22"/>
        <end position="135"/>
    </location>
</feature>
<dbReference type="PANTHER" id="PTHR46648">
    <property type="entry name" value="HIT FAMILY PROTEIN 1"/>
    <property type="match status" value="1"/>
</dbReference>
<comment type="caution">
    <text evidence="1">Lacks conserved residue(s) required for the propagation of feature annotation.</text>
</comment>
<dbReference type="InterPro" id="IPR011146">
    <property type="entry name" value="HIT-like"/>
</dbReference>
<dbReference type="GO" id="GO:0009117">
    <property type="term" value="P:nucleotide metabolic process"/>
    <property type="evidence" value="ECO:0007669"/>
    <property type="project" value="TreeGrafter"/>
</dbReference>
<dbReference type="GO" id="GO:0003824">
    <property type="term" value="F:catalytic activity"/>
    <property type="evidence" value="ECO:0007669"/>
    <property type="project" value="InterPro"/>
</dbReference>
<reference evidence="5 6" key="1">
    <citation type="submission" date="2020-08" db="EMBL/GenBank/DDBJ databases">
        <title>Genomic Encyclopedia of Type Strains, Phase IV (KMG-V): Genome sequencing to study the core and pangenomes of soil and plant-associated prokaryotes.</title>
        <authorList>
            <person name="Whitman W."/>
        </authorList>
    </citation>
    <scope>NUCLEOTIDE SEQUENCE [LARGE SCALE GENOMIC DNA]</scope>
    <source>
        <strain evidence="3 6">SEMIA 471</strain>
        <strain evidence="4 5">SEMIA 489</strain>
    </source>
</reference>
<dbReference type="PROSITE" id="PS51084">
    <property type="entry name" value="HIT_2"/>
    <property type="match status" value="1"/>
</dbReference>
<dbReference type="SUPFAM" id="SSF54197">
    <property type="entry name" value="HIT-like"/>
    <property type="match status" value="1"/>
</dbReference>
<evidence type="ECO:0000313" key="4">
    <source>
        <dbReference type="EMBL" id="MBB4537725.1"/>
    </source>
</evidence>
<evidence type="ECO:0000256" key="1">
    <source>
        <dbReference type="PROSITE-ProRule" id="PRU00464"/>
    </source>
</evidence>
<dbReference type="Proteomes" id="UP000523431">
    <property type="component" value="Unassembled WGS sequence"/>
</dbReference>
<gene>
    <name evidence="3" type="ORF">GGE46_004498</name>
    <name evidence="4" type="ORF">GGE57_004495</name>
</gene>